<dbReference type="InterPro" id="IPR029062">
    <property type="entry name" value="Class_I_gatase-like"/>
</dbReference>
<reference evidence="5 6" key="1">
    <citation type="submission" date="2020-10" db="EMBL/GenBank/DDBJ databases">
        <title>Bacillus sp. HD4P25, an endophyte from a halophyte.</title>
        <authorList>
            <person name="Sun J.-Q."/>
        </authorList>
    </citation>
    <scope>NUCLEOTIDE SEQUENCE [LARGE SCALE GENOMIC DNA]</scope>
    <source>
        <strain evidence="5 6">YIM 93174</strain>
    </source>
</reference>
<evidence type="ECO:0000256" key="1">
    <source>
        <dbReference type="ARBA" id="ARBA00006534"/>
    </source>
</evidence>
<keyword evidence="6" id="KW-1185">Reference proteome</keyword>
<evidence type="ECO:0000256" key="4">
    <source>
        <dbReference type="ARBA" id="ARBA00022825"/>
    </source>
</evidence>
<evidence type="ECO:0000313" key="6">
    <source>
        <dbReference type="Proteomes" id="UP001516662"/>
    </source>
</evidence>
<dbReference type="SUPFAM" id="SSF52317">
    <property type="entry name" value="Class I glutamine amidotransferase-like"/>
    <property type="match status" value="1"/>
</dbReference>
<dbReference type="CDD" id="cd03146">
    <property type="entry name" value="GAT1_Peptidase_E"/>
    <property type="match status" value="1"/>
</dbReference>
<evidence type="ECO:0000313" key="5">
    <source>
        <dbReference type="EMBL" id="MBE4907253.1"/>
    </source>
</evidence>
<comment type="caution">
    <text evidence="5">The sequence shown here is derived from an EMBL/GenBank/DDBJ whole genome shotgun (WGS) entry which is preliminary data.</text>
</comment>
<dbReference type="EMBL" id="JADCLJ010000007">
    <property type="protein sequence ID" value="MBE4907253.1"/>
    <property type="molecule type" value="Genomic_DNA"/>
</dbReference>
<evidence type="ECO:0000256" key="3">
    <source>
        <dbReference type="ARBA" id="ARBA00022801"/>
    </source>
</evidence>
<keyword evidence="3" id="KW-0378">Hydrolase</keyword>
<sequence>MKQIIAMGGGGFSMEPENPLLDTYILNQSGKNNPKICFIPTASGDSDDYISRFYTFFEKQECQPSHLSLFRPPTRDLESFILEKDIIYVGGGNTKNLLVLWKEWDLDVIFKKAWEQGILLAGVSAGSICWFEEGVTDSYGDRLEALKCLGLLEGSNCPHYDGEKDRRPSFQAFVDSRKITPGLAADDGVAFHFIDKELHKIISSRPNAKAYKVYNENGVKEVELETTYLGSL</sequence>
<dbReference type="Gene3D" id="3.40.50.880">
    <property type="match status" value="1"/>
</dbReference>
<proteinExistence type="inferred from homology"/>
<dbReference type="Proteomes" id="UP001516662">
    <property type="component" value="Unassembled WGS sequence"/>
</dbReference>
<dbReference type="PANTHER" id="PTHR20842:SF0">
    <property type="entry name" value="ALPHA-ASPARTYL DIPEPTIDASE"/>
    <property type="match status" value="1"/>
</dbReference>
<gene>
    <name evidence="5" type="ORF">IMZ08_04160</name>
</gene>
<dbReference type="Pfam" id="PF03575">
    <property type="entry name" value="Peptidase_S51"/>
    <property type="match status" value="1"/>
</dbReference>
<keyword evidence="4" id="KW-0720">Serine protease</keyword>
<dbReference type="InterPro" id="IPR005320">
    <property type="entry name" value="Peptidase_S51"/>
</dbReference>
<dbReference type="RefSeq" id="WP_193534721.1">
    <property type="nucleotide sequence ID" value="NZ_JADCLJ010000007.1"/>
</dbReference>
<comment type="similarity">
    <text evidence="1">Belongs to the peptidase S51 family.</text>
</comment>
<keyword evidence="2" id="KW-0645">Protease</keyword>
<evidence type="ECO:0000256" key="2">
    <source>
        <dbReference type="ARBA" id="ARBA00022670"/>
    </source>
</evidence>
<accession>A0ABR9QFI1</accession>
<organism evidence="5 6">
    <name type="scientific">Litchfieldia luteola</name>
    <dbReference type="NCBI Taxonomy" id="682179"/>
    <lineage>
        <taxon>Bacteria</taxon>
        <taxon>Bacillati</taxon>
        <taxon>Bacillota</taxon>
        <taxon>Bacilli</taxon>
        <taxon>Bacillales</taxon>
        <taxon>Bacillaceae</taxon>
        <taxon>Litchfieldia</taxon>
    </lineage>
</organism>
<name>A0ABR9QFI1_9BACI</name>
<dbReference type="PANTHER" id="PTHR20842">
    <property type="entry name" value="PROTEASE S51 ALPHA-ASPARTYL DIPEPTIDASE"/>
    <property type="match status" value="1"/>
</dbReference>
<protein>
    <submittedName>
        <fullName evidence="5">Peptidase E</fullName>
    </submittedName>
</protein>